<evidence type="ECO:0000313" key="3">
    <source>
        <dbReference type="Proteomes" id="UP001164929"/>
    </source>
</evidence>
<proteinExistence type="predicted"/>
<evidence type="ECO:0000256" key="1">
    <source>
        <dbReference type="SAM" id="Phobius"/>
    </source>
</evidence>
<reference evidence="2" key="1">
    <citation type="journal article" date="2023" name="Mol. Ecol. Resour.">
        <title>Chromosome-level genome assembly of a triploid poplar Populus alba 'Berolinensis'.</title>
        <authorList>
            <person name="Chen S."/>
            <person name="Yu Y."/>
            <person name="Wang X."/>
            <person name="Wang S."/>
            <person name="Zhang T."/>
            <person name="Zhou Y."/>
            <person name="He R."/>
            <person name="Meng N."/>
            <person name="Wang Y."/>
            <person name="Liu W."/>
            <person name="Liu Z."/>
            <person name="Liu J."/>
            <person name="Guo Q."/>
            <person name="Huang H."/>
            <person name="Sederoff R.R."/>
            <person name="Wang G."/>
            <person name="Qu G."/>
            <person name="Chen S."/>
        </authorList>
    </citation>
    <scope>NUCLEOTIDE SEQUENCE</scope>
    <source>
        <strain evidence="2">SC-2020</strain>
    </source>
</reference>
<keyword evidence="1" id="KW-1133">Transmembrane helix</keyword>
<dbReference type="Proteomes" id="UP001164929">
    <property type="component" value="Chromosome 14"/>
</dbReference>
<comment type="caution">
    <text evidence="2">The sequence shown here is derived from an EMBL/GenBank/DDBJ whole genome shotgun (WGS) entry which is preliminary data.</text>
</comment>
<protein>
    <submittedName>
        <fullName evidence="2">Uncharacterized protein</fullName>
    </submittedName>
</protein>
<name>A0AAD6LVB2_9ROSI</name>
<keyword evidence="3" id="KW-1185">Reference proteome</keyword>
<keyword evidence="1" id="KW-0472">Membrane</keyword>
<evidence type="ECO:0000313" key="2">
    <source>
        <dbReference type="EMBL" id="KAJ6973801.1"/>
    </source>
</evidence>
<sequence>MLLLRNGETYLHQTATLSHVLNYHTSQLLAIIYPVTCFRMILIVIIMYGNYVLWAMLLESHLVLRL</sequence>
<keyword evidence="1" id="KW-0812">Transmembrane</keyword>
<feature type="transmembrane region" description="Helical" evidence="1">
    <location>
        <begin position="31"/>
        <end position="57"/>
    </location>
</feature>
<gene>
    <name evidence="2" type="ORF">NC653_033970</name>
</gene>
<dbReference type="AlphaFoldDB" id="A0AAD6LVB2"/>
<accession>A0AAD6LVB2</accession>
<dbReference type="EMBL" id="JAQIZT010000014">
    <property type="protein sequence ID" value="KAJ6973801.1"/>
    <property type="molecule type" value="Genomic_DNA"/>
</dbReference>
<organism evidence="2 3">
    <name type="scientific">Populus alba x Populus x berolinensis</name>
    <dbReference type="NCBI Taxonomy" id="444605"/>
    <lineage>
        <taxon>Eukaryota</taxon>
        <taxon>Viridiplantae</taxon>
        <taxon>Streptophyta</taxon>
        <taxon>Embryophyta</taxon>
        <taxon>Tracheophyta</taxon>
        <taxon>Spermatophyta</taxon>
        <taxon>Magnoliopsida</taxon>
        <taxon>eudicotyledons</taxon>
        <taxon>Gunneridae</taxon>
        <taxon>Pentapetalae</taxon>
        <taxon>rosids</taxon>
        <taxon>fabids</taxon>
        <taxon>Malpighiales</taxon>
        <taxon>Salicaceae</taxon>
        <taxon>Saliceae</taxon>
        <taxon>Populus</taxon>
    </lineage>
</organism>